<sequence>MHGRHAPPGCSCEPGRISRFCRACRWGRIHLARSIQTTPKPAAVRPKARCWLIVQLQSRRVCSDGRGPAPTPLAETSSGSLRITLPSPSTFYSAHDRMRNVQPGKIVLIALPCSRRCRDPSGSSTLKWSKPNYACFKAAQDRFRSTRRTALLQVCFKPIDGNTPAGLRSCSELASQNMAECRLSSQALRRADALGK</sequence>
<evidence type="ECO:0000313" key="2">
    <source>
        <dbReference type="Proteomes" id="UP000244912"/>
    </source>
</evidence>
<reference evidence="1 2" key="1">
    <citation type="submission" date="2018-03" db="EMBL/GenBank/DDBJ databases">
        <authorList>
            <person name="Keele B.F."/>
        </authorList>
    </citation>
    <scope>NUCLEOTIDE SEQUENCE [LARGE SCALE GENOMIC DNA]</scope>
    <source>
        <strain evidence="1 2">CECT 8504</strain>
    </source>
</reference>
<proteinExistence type="predicted"/>
<protein>
    <submittedName>
        <fullName evidence="1">Uncharacterized protein</fullName>
    </submittedName>
</protein>
<dbReference type="EMBL" id="ONZF01000014">
    <property type="protein sequence ID" value="SPJ26083.1"/>
    <property type="molecule type" value="Genomic_DNA"/>
</dbReference>
<dbReference type="AlphaFoldDB" id="A0A2R8C0Z0"/>
<name>A0A2R8C0Z0_9RHOB</name>
<organism evidence="1 2">
    <name type="scientific">Palleronia abyssalis</name>
    <dbReference type="NCBI Taxonomy" id="1501240"/>
    <lineage>
        <taxon>Bacteria</taxon>
        <taxon>Pseudomonadati</taxon>
        <taxon>Pseudomonadota</taxon>
        <taxon>Alphaproteobacteria</taxon>
        <taxon>Rhodobacterales</taxon>
        <taxon>Roseobacteraceae</taxon>
        <taxon>Palleronia</taxon>
    </lineage>
</organism>
<accession>A0A2R8C0Z0</accession>
<dbReference type="Proteomes" id="UP000244912">
    <property type="component" value="Unassembled WGS sequence"/>
</dbReference>
<evidence type="ECO:0000313" key="1">
    <source>
        <dbReference type="EMBL" id="SPJ26083.1"/>
    </source>
</evidence>
<keyword evidence="2" id="KW-1185">Reference proteome</keyword>
<gene>
    <name evidence="1" type="ORF">PAA8504_03939</name>
</gene>